<dbReference type="EMBL" id="OV725079">
    <property type="protein sequence ID" value="CAH1395770.1"/>
    <property type="molecule type" value="Genomic_DNA"/>
</dbReference>
<proteinExistence type="predicted"/>
<dbReference type="AlphaFoldDB" id="A0A9P0MHQ0"/>
<keyword evidence="2" id="KW-1185">Reference proteome</keyword>
<sequence length="129" mass="14159">MKVIGTANEGLQQGQDPRHEIILLLFLKDYAESSRTVGIIPGCSKVNDYARQTDDVIVYVRSVPEGLQPRYISLHVWLLADNIGTPGLQAHPIFVRPCAQGFPGSSICPLIKYGKCYSELAPQNGYVGD</sequence>
<name>A0A9P0MHQ0_NEZVI</name>
<dbReference type="Proteomes" id="UP001152798">
    <property type="component" value="Chromosome 3"/>
</dbReference>
<evidence type="ECO:0000313" key="1">
    <source>
        <dbReference type="EMBL" id="CAH1395770.1"/>
    </source>
</evidence>
<protein>
    <submittedName>
        <fullName evidence="1">Uncharacterized protein</fullName>
    </submittedName>
</protein>
<organism evidence="1 2">
    <name type="scientific">Nezara viridula</name>
    <name type="common">Southern green stink bug</name>
    <name type="synonym">Cimex viridulus</name>
    <dbReference type="NCBI Taxonomy" id="85310"/>
    <lineage>
        <taxon>Eukaryota</taxon>
        <taxon>Metazoa</taxon>
        <taxon>Ecdysozoa</taxon>
        <taxon>Arthropoda</taxon>
        <taxon>Hexapoda</taxon>
        <taxon>Insecta</taxon>
        <taxon>Pterygota</taxon>
        <taxon>Neoptera</taxon>
        <taxon>Paraneoptera</taxon>
        <taxon>Hemiptera</taxon>
        <taxon>Heteroptera</taxon>
        <taxon>Panheteroptera</taxon>
        <taxon>Pentatomomorpha</taxon>
        <taxon>Pentatomoidea</taxon>
        <taxon>Pentatomidae</taxon>
        <taxon>Pentatominae</taxon>
        <taxon>Nezara</taxon>
    </lineage>
</organism>
<reference evidence="1" key="1">
    <citation type="submission" date="2022-01" db="EMBL/GenBank/DDBJ databases">
        <authorList>
            <person name="King R."/>
        </authorList>
    </citation>
    <scope>NUCLEOTIDE SEQUENCE</scope>
</reference>
<accession>A0A9P0MHQ0</accession>
<gene>
    <name evidence="1" type="ORF">NEZAVI_LOCUS5980</name>
</gene>
<evidence type="ECO:0000313" key="2">
    <source>
        <dbReference type="Proteomes" id="UP001152798"/>
    </source>
</evidence>